<dbReference type="eggNOG" id="ENOG5030QG7">
    <property type="taxonomic scope" value="Bacteria"/>
</dbReference>
<reference evidence="1 2" key="2">
    <citation type="journal article" date="2012" name="Stand. Genomic Sci.">
        <title>Complete genome sequence of the thermophilic sulfate-reducing ocean bacterium Thermodesulfatator indicus type strain (CIR29812(T)).</title>
        <authorList>
            <person name="Anderson I."/>
            <person name="Saunders E."/>
            <person name="Lapidus A."/>
            <person name="Nolan M."/>
            <person name="Lucas S."/>
            <person name="Tice H."/>
            <person name="Del Rio T.G."/>
            <person name="Cheng J.F."/>
            <person name="Han C."/>
            <person name="Tapia R."/>
            <person name="Goodwin L.A."/>
            <person name="Pitluck S."/>
            <person name="Liolios K."/>
            <person name="Mavromatis K."/>
            <person name="Pagani I."/>
            <person name="Ivanova N."/>
            <person name="Mikhailova N."/>
            <person name="Pati A."/>
            <person name="Chen A."/>
            <person name="Palaniappan K."/>
            <person name="Land M."/>
            <person name="Hauser L."/>
            <person name="Jeffries C.D."/>
            <person name="Chang Y.J."/>
            <person name="Brambilla E.M."/>
            <person name="Rohde M."/>
            <person name="Spring S."/>
            <person name="Goker M."/>
            <person name="Detter J.C."/>
            <person name="Woyke T."/>
            <person name="Bristow J."/>
            <person name="Eisen J.A."/>
            <person name="Markowitz V."/>
            <person name="Hugenholtz P."/>
            <person name="Kyrpides N.C."/>
            <person name="Klenk H.P."/>
        </authorList>
    </citation>
    <scope>NUCLEOTIDE SEQUENCE [LARGE SCALE GENOMIC DNA]</scope>
    <source>
        <strain evidence="2">DSM 15286 / JCM 11887 / CIR29812</strain>
    </source>
</reference>
<dbReference type="InParanoid" id="F8A9T8"/>
<dbReference type="Proteomes" id="UP000006793">
    <property type="component" value="Chromosome"/>
</dbReference>
<name>F8A9T8_THEID</name>
<dbReference type="OrthoDB" id="9799153at2"/>
<keyword evidence="2" id="KW-1185">Reference proteome</keyword>
<dbReference type="RefSeq" id="WP_013906882.1">
    <property type="nucleotide sequence ID" value="NC_015681.1"/>
</dbReference>
<sequence>MIKIFVHPHRIAIGELGHFRTKEELICWLAAYKDKLPSASEIIKPKFYLFLNFDDVRSEQEAINFGLTPFDELMAELAAETLLEALRAGCQKFIFSCDAGVSRSAGMAEGFGLFLQKLGKPFQMVSSRQTSPNLLVKEKLFESLKKLYFGVAT</sequence>
<dbReference type="AlphaFoldDB" id="F8A9T8"/>
<evidence type="ECO:0008006" key="3">
    <source>
        <dbReference type="Google" id="ProtNLM"/>
    </source>
</evidence>
<dbReference type="KEGG" id="tid:Thein_0252"/>
<organism evidence="1 2">
    <name type="scientific">Thermodesulfatator indicus (strain DSM 15286 / JCM 11887 / CIR29812)</name>
    <dbReference type="NCBI Taxonomy" id="667014"/>
    <lineage>
        <taxon>Bacteria</taxon>
        <taxon>Pseudomonadati</taxon>
        <taxon>Thermodesulfobacteriota</taxon>
        <taxon>Thermodesulfobacteria</taxon>
        <taxon>Thermodesulfobacteriales</taxon>
        <taxon>Thermodesulfatatoraceae</taxon>
        <taxon>Thermodesulfatator</taxon>
    </lineage>
</organism>
<dbReference type="STRING" id="667014.Thein_0252"/>
<accession>F8A9T8</accession>
<evidence type="ECO:0000313" key="1">
    <source>
        <dbReference type="EMBL" id="AEH44136.1"/>
    </source>
</evidence>
<protein>
    <recommendedName>
        <fullName evidence="3">Tyrosine specific protein phosphatases domain-containing protein</fullName>
    </recommendedName>
</protein>
<dbReference type="PaxDb" id="667014-Thein_0252"/>
<dbReference type="EMBL" id="CP002683">
    <property type="protein sequence ID" value="AEH44136.1"/>
    <property type="molecule type" value="Genomic_DNA"/>
</dbReference>
<proteinExistence type="predicted"/>
<gene>
    <name evidence="1" type="ordered locus">Thein_0252</name>
</gene>
<dbReference type="HOGENOM" id="CLU_1712410_0_0_0"/>
<reference evidence="2" key="1">
    <citation type="submission" date="2011-04" db="EMBL/GenBank/DDBJ databases">
        <title>The complete genome of Thermodesulfatator indicus DSM 15286.</title>
        <authorList>
            <person name="Lucas S."/>
            <person name="Copeland A."/>
            <person name="Lapidus A."/>
            <person name="Bruce D."/>
            <person name="Goodwin L."/>
            <person name="Pitluck S."/>
            <person name="Peters L."/>
            <person name="Kyrpides N."/>
            <person name="Mavromatis K."/>
            <person name="Pagani I."/>
            <person name="Ivanova N."/>
            <person name="Saunders L."/>
            <person name="Detter J.C."/>
            <person name="Tapia R."/>
            <person name="Han C."/>
            <person name="Land M."/>
            <person name="Hauser L."/>
            <person name="Markowitz V."/>
            <person name="Cheng J.-F."/>
            <person name="Hugenholtz P."/>
            <person name="Woyke T."/>
            <person name="Wu D."/>
            <person name="Spring S."/>
            <person name="Schroeder M."/>
            <person name="Brambilla E."/>
            <person name="Klenk H.-P."/>
            <person name="Eisen J.A."/>
        </authorList>
    </citation>
    <scope>NUCLEOTIDE SEQUENCE [LARGE SCALE GENOMIC DNA]</scope>
    <source>
        <strain evidence="2">DSM 15286 / JCM 11887 / CIR29812</strain>
    </source>
</reference>
<evidence type="ECO:0000313" key="2">
    <source>
        <dbReference type="Proteomes" id="UP000006793"/>
    </source>
</evidence>